<evidence type="ECO:0000256" key="7">
    <source>
        <dbReference type="ARBA" id="ARBA00022967"/>
    </source>
</evidence>
<feature type="transmembrane region" description="Helical" evidence="11">
    <location>
        <begin position="242"/>
        <end position="260"/>
    </location>
</feature>
<dbReference type="InterPro" id="IPR059000">
    <property type="entry name" value="ATPase_P-type_domA"/>
</dbReference>
<dbReference type="InterPro" id="IPR044492">
    <property type="entry name" value="P_typ_ATPase_HD_dom"/>
</dbReference>
<evidence type="ECO:0000313" key="14">
    <source>
        <dbReference type="Proteomes" id="UP000003340"/>
    </source>
</evidence>
<evidence type="ECO:0000313" key="13">
    <source>
        <dbReference type="EMBL" id="EEG31105.1"/>
    </source>
</evidence>
<evidence type="ECO:0000256" key="1">
    <source>
        <dbReference type="ARBA" id="ARBA00004651"/>
    </source>
</evidence>
<accession>C0EBQ1</accession>
<dbReference type="GO" id="GO:0005524">
    <property type="term" value="F:ATP binding"/>
    <property type="evidence" value="ECO:0007669"/>
    <property type="project" value="UniProtKB-KW"/>
</dbReference>
<dbReference type="InterPro" id="IPR023214">
    <property type="entry name" value="HAD_sf"/>
</dbReference>
<evidence type="ECO:0000256" key="10">
    <source>
        <dbReference type="SAM" id="MobiDB-lite"/>
    </source>
</evidence>
<evidence type="ECO:0000259" key="12">
    <source>
        <dbReference type="SMART" id="SM00831"/>
    </source>
</evidence>
<comment type="subcellular location">
    <subcellularLocation>
        <location evidence="1">Cell membrane</location>
        <topology evidence="1">Multi-pass membrane protein</topology>
    </subcellularLocation>
</comment>
<dbReference type="GO" id="GO:0036376">
    <property type="term" value="P:sodium ion export across plasma membrane"/>
    <property type="evidence" value="ECO:0007669"/>
    <property type="project" value="TreeGrafter"/>
</dbReference>
<dbReference type="InterPro" id="IPR004014">
    <property type="entry name" value="ATPase_P-typ_cation-transptr_N"/>
</dbReference>
<feature type="transmembrane region" description="Helical" evidence="11">
    <location>
        <begin position="873"/>
        <end position="893"/>
    </location>
</feature>
<keyword evidence="3" id="KW-1003">Cell membrane</keyword>
<dbReference type="PANTHER" id="PTHR43294:SF21">
    <property type="entry name" value="CATION TRANSPORTING ATPASE"/>
    <property type="match status" value="1"/>
</dbReference>
<dbReference type="SFLD" id="SFLDG00002">
    <property type="entry name" value="C1.7:_P-type_atpase_like"/>
    <property type="match status" value="1"/>
</dbReference>
<keyword evidence="8 11" id="KW-1133">Transmembrane helix</keyword>
<dbReference type="Gene3D" id="1.20.1110.10">
    <property type="entry name" value="Calcium-transporting ATPase, transmembrane domain"/>
    <property type="match status" value="1"/>
</dbReference>
<dbReference type="SUPFAM" id="SSF81653">
    <property type="entry name" value="Calcium ATPase, transduction domain A"/>
    <property type="match status" value="1"/>
</dbReference>
<dbReference type="NCBIfam" id="TIGR01494">
    <property type="entry name" value="ATPase_P-type"/>
    <property type="match status" value="4"/>
</dbReference>
<keyword evidence="5" id="KW-0547">Nucleotide-binding</keyword>
<dbReference type="SUPFAM" id="SSF56784">
    <property type="entry name" value="HAD-like"/>
    <property type="match status" value="1"/>
</dbReference>
<dbReference type="GO" id="GO:0005391">
    <property type="term" value="F:P-type sodium:potassium-exchanging transporter activity"/>
    <property type="evidence" value="ECO:0007669"/>
    <property type="project" value="TreeGrafter"/>
</dbReference>
<gene>
    <name evidence="13" type="ORF">CLOSTMETH_01269</name>
</gene>
<feature type="transmembrane region" description="Helical" evidence="11">
    <location>
        <begin position="80"/>
        <end position="98"/>
    </location>
</feature>
<dbReference type="HOGENOM" id="CLU_002360_1_1_9"/>
<dbReference type="SFLD" id="SFLDS00003">
    <property type="entry name" value="Haloacid_Dehalogenase"/>
    <property type="match status" value="1"/>
</dbReference>
<dbReference type="InterPro" id="IPR018303">
    <property type="entry name" value="ATPase_P-typ_P_site"/>
</dbReference>
<evidence type="ECO:0000256" key="11">
    <source>
        <dbReference type="SAM" id="Phobius"/>
    </source>
</evidence>
<dbReference type="EMBL" id="ACEC01000044">
    <property type="protein sequence ID" value="EEG31105.1"/>
    <property type="molecule type" value="Genomic_DNA"/>
</dbReference>
<proteinExistence type="inferred from homology"/>
<comment type="similarity">
    <text evidence="2">Belongs to the cation transport ATPase (P-type) (TC 3.A.3) family. Type IIA subfamily.</text>
</comment>
<dbReference type="SFLD" id="SFLDF00027">
    <property type="entry name" value="p-type_atpase"/>
    <property type="match status" value="1"/>
</dbReference>
<dbReference type="PROSITE" id="PS00154">
    <property type="entry name" value="ATPASE_E1_E2"/>
    <property type="match status" value="1"/>
</dbReference>
<dbReference type="Pfam" id="PF00690">
    <property type="entry name" value="Cation_ATPase_N"/>
    <property type="match status" value="1"/>
</dbReference>
<dbReference type="InterPro" id="IPR008250">
    <property type="entry name" value="ATPase_P-typ_transduc_dom_A_sf"/>
</dbReference>
<keyword evidence="7" id="KW-1278">Translocase</keyword>
<dbReference type="InterPro" id="IPR006068">
    <property type="entry name" value="ATPase_P-typ_cation-transptr_C"/>
</dbReference>
<evidence type="ECO:0000256" key="3">
    <source>
        <dbReference type="ARBA" id="ARBA00022475"/>
    </source>
</evidence>
<reference evidence="13 14" key="2">
    <citation type="submission" date="2009-02" db="EMBL/GenBank/DDBJ databases">
        <title>Draft genome sequence of Clostridium methylpentosum (DSM 5476).</title>
        <authorList>
            <person name="Sudarsanam P."/>
            <person name="Ley R."/>
            <person name="Guruge J."/>
            <person name="Turnbaugh P.J."/>
            <person name="Mahowald M."/>
            <person name="Liep D."/>
            <person name="Gordon J."/>
        </authorList>
    </citation>
    <scope>NUCLEOTIDE SEQUENCE [LARGE SCALE GENOMIC DNA]</scope>
    <source>
        <strain evidence="13 14">DSM 5476</strain>
    </source>
</reference>
<dbReference type="FunFam" id="3.40.50.1000:FF:000001">
    <property type="entry name" value="Phospholipid-transporting ATPase IC"/>
    <property type="match status" value="1"/>
</dbReference>
<dbReference type="SUPFAM" id="SSF81660">
    <property type="entry name" value="Metal cation-transporting ATPase, ATP-binding domain N"/>
    <property type="match status" value="1"/>
</dbReference>
<comment type="caution">
    <text evidence="13">The sequence shown here is derived from an EMBL/GenBank/DDBJ whole genome shotgun (WGS) entry which is preliminary data.</text>
</comment>
<feature type="transmembrane region" description="Helical" evidence="11">
    <location>
        <begin position="770"/>
        <end position="795"/>
    </location>
</feature>
<keyword evidence="14" id="KW-1185">Reference proteome</keyword>
<feature type="transmembrane region" description="Helical" evidence="11">
    <location>
        <begin position="801"/>
        <end position="819"/>
    </location>
</feature>
<dbReference type="InterPro" id="IPR023298">
    <property type="entry name" value="ATPase_P-typ_TM_dom_sf"/>
</dbReference>
<dbReference type="Proteomes" id="UP000003340">
    <property type="component" value="Unassembled WGS sequence"/>
</dbReference>
<evidence type="ECO:0000256" key="4">
    <source>
        <dbReference type="ARBA" id="ARBA00022692"/>
    </source>
</evidence>
<feature type="region of interest" description="Disordered" evidence="10">
    <location>
        <begin position="1"/>
        <end position="22"/>
    </location>
</feature>
<dbReference type="GO" id="GO:0030007">
    <property type="term" value="P:intracellular potassium ion homeostasis"/>
    <property type="evidence" value="ECO:0007669"/>
    <property type="project" value="TreeGrafter"/>
</dbReference>
<reference evidence="13 14" key="1">
    <citation type="submission" date="2009-01" db="EMBL/GenBank/DDBJ databases">
        <authorList>
            <person name="Fulton L."/>
            <person name="Clifton S."/>
            <person name="Fulton B."/>
            <person name="Xu J."/>
            <person name="Minx P."/>
            <person name="Pepin K.H."/>
            <person name="Johnson M."/>
            <person name="Bhonagiri V."/>
            <person name="Nash W.E."/>
            <person name="Mardis E.R."/>
            <person name="Wilson R.K."/>
        </authorList>
    </citation>
    <scope>NUCLEOTIDE SEQUENCE [LARGE SCALE GENOMIC DNA]</scope>
    <source>
        <strain evidence="13 14">DSM 5476</strain>
    </source>
</reference>
<feature type="transmembrane region" description="Helical" evidence="11">
    <location>
        <begin position="729"/>
        <end position="749"/>
    </location>
</feature>
<dbReference type="GO" id="GO:0005886">
    <property type="term" value="C:plasma membrane"/>
    <property type="evidence" value="ECO:0007669"/>
    <property type="project" value="UniProtKB-SubCell"/>
</dbReference>
<evidence type="ECO:0000256" key="8">
    <source>
        <dbReference type="ARBA" id="ARBA00022989"/>
    </source>
</evidence>
<organism evidence="13 14">
    <name type="scientific">[Clostridium] methylpentosum DSM 5476</name>
    <dbReference type="NCBI Taxonomy" id="537013"/>
    <lineage>
        <taxon>Bacteria</taxon>
        <taxon>Bacillati</taxon>
        <taxon>Bacillota</taxon>
        <taxon>Clostridia</taxon>
        <taxon>Eubacteriales</taxon>
        <taxon>Oscillospiraceae</taxon>
        <taxon>Oscillospiraceae incertae sedis</taxon>
    </lineage>
</organism>
<sequence>MEIVKQDYSAGQPLPPTGKGGLTAKQAQERLAAEGPNQLKGKKKVSALKLFTDQFKDFLVMILLVSTAASVFMGEITEAIAIAIIVLANAVMGFAQEYKTEKTIEALKNMSAPTAKVYRDGQLTELDTTGLVRGDLILVEAGDRVPADAVLLESVCMQADEAILTGESVPASKLEDPSASETNEPNKPNILYMGTSITKGHGKARVIATGMNTQMGKIADMLDEIEEQPTPLQKRLDELGKYIAVGCLAIAAVIMIAGLLRGEPLIQMIITGVSLAVAAVPEGLAAIVTIALALAVKRMVRRKALIRKLHAVETLGCASVICSDKTGTLTENKMTVKQIFTLDDRLEVEGNGYQKAGSFLLAGERVNVGLMPAVKSLLEVAVVCNNAQLTGPAKQDLRDRTRNRSKGSWGAVGEPTEIALLIAGAKAGMTADSLADEYTKVDEIPFDSTRKCMSVIVKNRSGRRFIFTKGAYDVLIKKCGYIHTHNGTVKLSEQHIRQIDHANEEMAAGGMRVLGVAMRELTGGDAKESDLVFLGLLGMIDPPRKQAKKAVQTCHRAGVKTVMITGDHKLTACAVAKQIGIFREGNLCMTGAEIDQMSDDEFAKIVNKVTVFARVSPSHKLKIVRALKRRGHIVAMTGDGVNDAPAIKEADIGVSMGITGSDVTKQAADVILMDDNFATLVAAIEEGRVIYSNIRKFIRYLLSCNIGEVMTMFAGMIMGMPVVLLPMQILLINLVTDGLPAIALGLEPAEDNTMKRRPRRADESVFSGGLVHTIVFRGVLIGFTTLAVFILIFRMSLSVDAARTGAFLTLVLTQLIHVFECKSETKSIFTIPYFNNIKLILAVLFSACVTFAGIYFAPLNAVLRTVPLTQPQLLTAVGLSLLVPVINAVFLALKRRRPLGEER</sequence>
<dbReference type="InterPro" id="IPR050510">
    <property type="entry name" value="Cation_transp_ATPase_P-type"/>
</dbReference>
<dbReference type="PRINTS" id="PR00120">
    <property type="entry name" value="HATPASE"/>
</dbReference>
<keyword evidence="6" id="KW-0067">ATP-binding</keyword>
<evidence type="ECO:0000256" key="5">
    <source>
        <dbReference type="ARBA" id="ARBA00022741"/>
    </source>
</evidence>
<feature type="transmembrane region" description="Helical" evidence="11">
    <location>
        <begin position="266"/>
        <end position="296"/>
    </location>
</feature>
<name>C0EBQ1_9FIRM</name>
<dbReference type="GO" id="GO:0006883">
    <property type="term" value="P:intracellular sodium ion homeostasis"/>
    <property type="evidence" value="ECO:0007669"/>
    <property type="project" value="TreeGrafter"/>
</dbReference>
<evidence type="ECO:0000256" key="6">
    <source>
        <dbReference type="ARBA" id="ARBA00022840"/>
    </source>
</evidence>
<dbReference type="AlphaFoldDB" id="C0EBQ1"/>
<dbReference type="Gene3D" id="3.40.50.1000">
    <property type="entry name" value="HAD superfamily/HAD-like"/>
    <property type="match status" value="1"/>
</dbReference>
<feature type="region of interest" description="Disordered" evidence="10">
    <location>
        <begin position="170"/>
        <end position="189"/>
    </location>
</feature>
<evidence type="ECO:0000256" key="9">
    <source>
        <dbReference type="ARBA" id="ARBA00023136"/>
    </source>
</evidence>
<feature type="domain" description="Cation-transporting P-type ATPase N-terminal" evidence="12">
    <location>
        <begin position="7"/>
        <end position="75"/>
    </location>
</feature>
<dbReference type="InterPro" id="IPR036412">
    <property type="entry name" value="HAD-like_sf"/>
</dbReference>
<dbReference type="eggNOG" id="COG0474">
    <property type="taxonomic scope" value="Bacteria"/>
</dbReference>
<dbReference type="Pfam" id="PF13246">
    <property type="entry name" value="Cation_ATPase"/>
    <property type="match status" value="1"/>
</dbReference>
<feature type="transmembrane region" description="Helical" evidence="11">
    <location>
        <begin position="839"/>
        <end position="861"/>
    </location>
</feature>
<protein>
    <submittedName>
        <fullName evidence="13">Putative potassium/sodium efflux P-type ATPase, fungal-type</fullName>
    </submittedName>
</protein>
<feature type="transmembrane region" description="Helical" evidence="11">
    <location>
        <begin position="700"/>
        <end position="723"/>
    </location>
</feature>
<dbReference type="InterPro" id="IPR023299">
    <property type="entry name" value="ATPase_P-typ_cyto_dom_N"/>
</dbReference>
<keyword evidence="9 11" id="KW-0472">Membrane</keyword>
<dbReference type="GO" id="GO:0016887">
    <property type="term" value="F:ATP hydrolysis activity"/>
    <property type="evidence" value="ECO:0007669"/>
    <property type="project" value="InterPro"/>
</dbReference>
<dbReference type="FunFam" id="3.40.50.1000:FF:000028">
    <property type="entry name" value="Calcium-transporting P-type ATPase, putative"/>
    <property type="match status" value="1"/>
</dbReference>
<dbReference type="SMART" id="SM00831">
    <property type="entry name" value="Cation_ATPase_N"/>
    <property type="match status" value="1"/>
</dbReference>
<evidence type="ECO:0000256" key="2">
    <source>
        <dbReference type="ARBA" id="ARBA00005675"/>
    </source>
</evidence>
<dbReference type="STRING" id="537013.CLOSTMETH_01269"/>
<dbReference type="Gene3D" id="2.70.150.10">
    <property type="entry name" value="Calcium-transporting ATPase, cytoplasmic transduction domain A"/>
    <property type="match status" value="1"/>
</dbReference>
<dbReference type="SUPFAM" id="SSF81665">
    <property type="entry name" value="Calcium ATPase, transmembrane domain M"/>
    <property type="match status" value="1"/>
</dbReference>
<dbReference type="GO" id="GO:1902600">
    <property type="term" value="P:proton transmembrane transport"/>
    <property type="evidence" value="ECO:0007669"/>
    <property type="project" value="TreeGrafter"/>
</dbReference>
<dbReference type="InterPro" id="IPR001757">
    <property type="entry name" value="P_typ_ATPase"/>
</dbReference>
<dbReference type="Gene3D" id="3.40.1110.10">
    <property type="entry name" value="Calcium-transporting ATPase, cytoplasmic domain N"/>
    <property type="match status" value="1"/>
</dbReference>
<dbReference type="Pfam" id="PF00689">
    <property type="entry name" value="Cation_ATPase_C"/>
    <property type="match status" value="1"/>
</dbReference>
<dbReference type="PRINTS" id="PR00119">
    <property type="entry name" value="CATATPASE"/>
</dbReference>
<dbReference type="PANTHER" id="PTHR43294">
    <property type="entry name" value="SODIUM/POTASSIUM-TRANSPORTING ATPASE SUBUNIT ALPHA"/>
    <property type="match status" value="1"/>
</dbReference>
<dbReference type="Pfam" id="PF00122">
    <property type="entry name" value="E1-E2_ATPase"/>
    <property type="match status" value="1"/>
</dbReference>
<dbReference type="GO" id="GO:1990573">
    <property type="term" value="P:potassium ion import across plasma membrane"/>
    <property type="evidence" value="ECO:0007669"/>
    <property type="project" value="TreeGrafter"/>
</dbReference>
<keyword evidence="4 11" id="KW-0812">Transmembrane</keyword>